<protein>
    <submittedName>
        <fullName evidence="4">Ubiquitin-conjugating enzyme E2 16</fullName>
    </submittedName>
</protein>
<name>A0A2G2X127_CAPBA</name>
<keyword evidence="5" id="KW-1185">Reference proteome</keyword>
<dbReference type="InterPro" id="IPR016135">
    <property type="entry name" value="UBQ-conjugating_enzyme/RWD"/>
</dbReference>
<dbReference type="InterPro" id="IPR050113">
    <property type="entry name" value="Ub_conjugating_enzyme"/>
</dbReference>
<dbReference type="InterPro" id="IPR000608">
    <property type="entry name" value="UBC"/>
</dbReference>
<feature type="compositionally biased region" description="Basic and acidic residues" evidence="1">
    <location>
        <begin position="195"/>
        <end position="211"/>
    </location>
</feature>
<reference evidence="5" key="2">
    <citation type="journal article" date="2017" name="J. Anim. Genet.">
        <title>Multiple reference genome sequences of hot pepper reveal the massive evolution of plant disease resistance genes by retroduplication.</title>
        <authorList>
            <person name="Kim S."/>
            <person name="Park J."/>
            <person name="Yeom S.-I."/>
            <person name="Kim Y.-M."/>
            <person name="Seo E."/>
            <person name="Kim K.-T."/>
            <person name="Kim M.-S."/>
            <person name="Lee J.M."/>
            <person name="Cheong K."/>
            <person name="Shin H.-S."/>
            <person name="Kim S.-B."/>
            <person name="Han K."/>
            <person name="Lee J."/>
            <person name="Park M."/>
            <person name="Lee H.-A."/>
            <person name="Lee H.-Y."/>
            <person name="Lee Y."/>
            <person name="Oh S."/>
            <person name="Lee J.H."/>
            <person name="Choi E."/>
            <person name="Choi E."/>
            <person name="Lee S.E."/>
            <person name="Jeon J."/>
            <person name="Kim H."/>
            <person name="Choi G."/>
            <person name="Song H."/>
            <person name="Lee J."/>
            <person name="Lee S.-C."/>
            <person name="Kwon J.-K."/>
            <person name="Lee H.-Y."/>
            <person name="Koo N."/>
            <person name="Hong Y."/>
            <person name="Kim R.W."/>
            <person name="Kang W.-H."/>
            <person name="Huh J.H."/>
            <person name="Kang B.-C."/>
            <person name="Yang T.-J."/>
            <person name="Lee Y.-H."/>
            <person name="Bennetzen J.L."/>
            <person name="Choi D."/>
        </authorList>
    </citation>
    <scope>NUCLEOTIDE SEQUENCE [LARGE SCALE GENOMIC DNA]</scope>
    <source>
        <strain evidence="5">cv. PBC81</strain>
    </source>
</reference>
<reference evidence="4 5" key="1">
    <citation type="journal article" date="2017" name="Genome Biol.">
        <title>New reference genome sequences of hot pepper reveal the massive evolution of plant disease-resistance genes by retroduplication.</title>
        <authorList>
            <person name="Kim S."/>
            <person name="Park J."/>
            <person name="Yeom S.I."/>
            <person name="Kim Y.M."/>
            <person name="Seo E."/>
            <person name="Kim K.T."/>
            <person name="Kim M.S."/>
            <person name="Lee J.M."/>
            <person name="Cheong K."/>
            <person name="Shin H.S."/>
            <person name="Kim S.B."/>
            <person name="Han K."/>
            <person name="Lee J."/>
            <person name="Park M."/>
            <person name="Lee H.A."/>
            <person name="Lee H.Y."/>
            <person name="Lee Y."/>
            <person name="Oh S."/>
            <person name="Lee J.H."/>
            <person name="Choi E."/>
            <person name="Choi E."/>
            <person name="Lee S.E."/>
            <person name="Jeon J."/>
            <person name="Kim H."/>
            <person name="Choi G."/>
            <person name="Song H."/>
            <person name="Lee J."/>
            <person name="Lee S.C."/>
            <person name="Kwon J.K."/>
            <person name="Lee H.Y."/>
            <person name="Koo N."/>
            <person name="Hong Y."/>
            <person name="Kim R.W."/>
            <person name="Kang W.H."/>
            <person name="Huh J.H."/>
            <person name="Kang B.C."/>
            <person name="Yang T.J."/>
            <person name="Lee Y.H."/>
            <person name="Bennetzen J.L."/>
            <person name="Choi D."/>
        </authorList>
    </citation>
    <scope>NUCLEOTIDE SEQUENCE [LARGE SCALE GENOMIC DNA]</scope>
    <source>
        <strain evidence="5">cv. PBC81</strain>
    </source>
</reference>
<evidence type="ECO:0000256" key="1">
    <source>
        <dbReference type="SAM" id="MobiDB-lite"/>
    </source>
</evidence>
<accession>A0A2G2X127</accession>
<dbReference type="Pfam" id="PF00179">
    <property type="entry name" value="UQ_con"/>
    <property type="match status" value="1"/>
</dbReference>
<dbReference type="EMBL" id="MLFT02000004">
    <property type="protein sequence ID" value="PHT51129.1"/>
    <property type="molecule type" value="Genomic_DNA"/>
</dbReference>
<gene>
    <name evidence="4" type="ORF">CQW23_10876</name>
</gene>
<dbReference type="PANTHER" id="PTHR24067">
    <property type="entry name" value="UBIQUITIN-CONJUGATING ENZYME E2"/>
    <property type="match status" value="1"/>
</dbReference>
<feature type="signal peptide" evidence="2">
    <location>
        <begin position="1"/>
        <end position="19"/>
    </location>
</feature>
<dbReference type="AlphaFoldDB" id="A0A2G2X127"/>
<organism evidence="4 5">
    <name type="scientific">Capsicum baccatum</name>
    <name type="common">Peruvian pepper</name>
    <dbReference type="NCBI Taxonomy" id="33114"/>
    <lineage>
        <taxon>Eukaryota</taxon>
        <taxon>Viridiplantae</taxon>
        <taxon>Streptophyta</taxon>
        <taxon>Embryophyta</taxon>
        <taxon>Tracheophyta</taxon>
        <taxon>Spermatophyta</taxon>
        <taxon>Magnoliopsida</taxon>
        <taxon>eudicotyledons</taxon>
        <taxon>Gunneridae</taxon>
        <taxon>Pentapetalae</taxon>
        <taxon>asterids</taxon>
        <taxon>lamiids</taxon>
        <taxon>Solanales</taxon>
        <taxon>Solanaceae</taxon>
        <taxon>Solanoideae</taxon>
        <taxon>Capsiceae</taxon>
        <taxon>Capsicum</taxon>
    </lineage>
</organism>
<keyword evidence="2" id="KW-0732">Signal</keyword>
<dbReference type="SUPFAM" id="SSF54495">
    <property type="entry name" value="UBC-like"/>
    <property type="match status" value="1"/>
</dbReference>
<proteinExistence type="predicted"/>
<feature type="compositionally biased region" description="Acidic residues" evidence="1">
    <location>
        <begin position="19"/>
        <end position="64"/>
    </location>
</feature>
<feature type="chain" id="PRO_5013626188" evidence="2">
    <location>
        <begin position="20"/>
        <end position="211"/>
    </location>
</feature>
<evidence type="ECO:0000259" key="3">
    <source>
        <dbReference type="PROSITE" id="PS50127"/>
    </source>
</evidence>
<dbReference type="Gene3D" id="3.10.110.10">
    <property type="entry name" value="Ubiquitin Conjugating Enzyme"/>
    <property type="match status" value="1"/>
</dbReference>
<sequence>MVLSRLIVVIVFFCMNLESDPEPEQDPDPNPDPDPDPDPDPESESEQEEEENPESESEHEEEENPLGSKVFSDIAQKRILVELAAWLIDPPLGFRLQLVDLDKRWTIEVHGAPGTLYANEIFQLQVDFPANYPFEAPQVMFLPQVPLNPFIYSDGHIDLATDWLPTMTVSSLCTSILDILSSCTVKASHEDDDNHLESCRSPEKKEMLVPR</sequence>
<feature type="domain" description="UBC core" evidence="3">
    <location>
        <begin position="74"/>
        <end position="211"/>
    </location>
</feature>
<feature type="region of interest" description="Disordered" evidence="1">
    <location>
        <begin position="19"/>
        <end position="68"/>
    </location>
</feature>
<feature type="region of interest" description="Disordered" evidence="1">
    <location>
        <begin position="191"/>
        <end position="211"/>
    </location>
</feature>
<evidence type="ECO:0000256" key="2">
    <source>
        <dbReference type="SAM" id="SignalP"/>
    </source>
</evidence>
<dbReference type="PROSITE" id="PS50127">
    <property type="entry name" value="UBC_2"/>
    <property type="match status" value="1"/>
</dbReference>
<dbReference type="STRING" id="33114.A0A2G2X127"/>
<dbReference type="CDD" id="cd23808">
    <property type="entry name" value="UBCc_UBE2W"/>
    <property type="match status" value="1"/>
</dbReference>
<comment type="caution">
    <text evidence="4">The sequence shown here is derived from an EMBL/GenBank/DDBJ whole genome shotgun (WGS) entry which is preliminary data.</text>
</comment>
<dbReference type="Proteomes" id="UP000224567">
    <property type="component" value="Unassembled WGS sequence"/>
</dbReference>
<dbReference type="SMART" id="SM00212">
    <property type="entry name" value="UBCc"/>
    <property type="match status" value="1"/>
</dbReference>
<dbReference type="OrthoDB" id="406833at2759"/>
<evidence type="ECO:0000313" key="4">
    <source>
        <dbReference type="EMBL" id="PHT51129.1"/>
    </source>
</evidence>
<evidence type="ECO:0000313" key="5">
    <source>
        <dbReference type="Proteomes" id="UP000224567"/>
    </source>
</evidence>